<evidence type="ECO:0000313" key="2">
    <source>
        <dbReference type="Proteomes" id="UP000282386"/>
    </source>
</evidence>
<dbReference type="Proteomes" id="UP000282386">
    <property type="component" value="Chromosome"/>
</dbReference>
<name>A0A7Z9A5W5_9MICC</name>
<evidence type="ECO:0000313" key="1">
    <source>
        <dbReference type="EMBL" id="VEI23382.1"/>
    </source>
</evidence>
<protein>
    <recommendedName>
        <fullName evidence="3">DUF4192 family protein</fullName>
    </recommendedName>
</protein>
<gene>
    <name evidence="1" type="ORF">NCTC10207_01489</name>
</gene>
<organism evidence="1 2">
    <name type="scientific">Rothia aeria</name>
    <dbReference type="NCBI Taxonomy" id="172042"/>
    <lineage>
        <taxon>Bacteria</taxon>
        <taxon>Bacillati</taxon>
        <taxon>Actinomycetota</taxon>
        <taxon>Actinomycetes</taxon>
        <taxon>Micrococcales</taxon>
        <taxon>Micrococcaceae</taxon>
        <taxon>Rothia</taxon>
    </lineage>
</organism>
<dbReference type="Pfam" id="PF13830">
    <property type="entry name" value="DUF4192"/>
    <property type="match status" value="1"/>
</dbReference>
<reference evidence="1 2" key="1">
    <citation type="submission" date="2018-12" db="EMBL/GenBank/DDBJ databases">
        <authorList>
            <consortium name="Pathogen Informatics"/>
        </authorList>
    </citation>
    <scope>NUCLEOTIDE SEQUENCE [LARGE SCALE GENOMIC DNA]</scope>
    <source>
        <strain evidence="1 2">NCTC10207</strain>
    </source>
</reference>
<dbReference type="InterPro" id="IPR025447">
    <property type="entry name" value="DUF4192"/>
</dbReference>
<evidence type="ECO:0008006" key="3">
    <source>
        <dbReference type="Google" id="ProtNLM"/>
    </source>
</evidence>
<sequence>MTSQNFNTVKTCIRTCKDMAAIMLHQLGYWPQESFVVVALAGHNIGPCVRIDLPGPEDNTAAYLHRIFSLLPATIDGAQPIDRFIAFYCTADRDNLRARQTVSGTRTLPSTSERERDAAIAHRVERWLPLLTNSTVTGGLECFDCIVLGDTTIWELSHEQNGLIFAGFVEDILMSPYHLAQTVRGESIAATASEVRTTNPWDTAATADTGVREDWEAAAELWYRTYTQEYQLRHAEGEDPHLLQAHSYCQQKGAELCYWETALEAIRWVMRTLAADQRTTVGDRMRQLLPAEVAGYLAASLNTYGTINLVTYCAAATLTDSLRVLEGYGGRFTDPALTTTGEGTAIEPGSYGAPPRRRNTLPSSFLQTLHGKQHRVGSPSGVRTGWHDWVRRTHLTVQRSATDVSQTQTDYAEAMARLLCGTDQTATPRWERLNALEVLCSLLIPAACGEPLGRLRIVQAWINWMRGTSSYANLLNEEAHRHVQEHTPLDDALQLGLLPLWLGDSARCWRGPARFSVLNVYPVAT</sequence>
<dbReference type="AlphaFoldDB" id="A0A7Z9A5W5"/>
<dbReference type="EMBL" id="LR134479">
    <property type="protein sequence ID" value="VEI23382.1"/>
    <property type="molecule type" value="Genomic_DNA"/>
</dbReference>
<proteinExistence type="predicted"/>
<accession>A0A7Z9A5W5</accession>